<keyword evidence="3 6" id="KW-0812">Transmembrane</keyword>
<dbReference type="AlphaFoldDB" id="A0A6A6AZ24"/>
<reference evidence="7" key="1">
    <citation type="journal article" date="2020" name="Stud. Mycol.">
        <title>101 Dothideomycetes genomes: a test case for predicting lifestyles and emergence of pathogens.</title>
        <authorList>
            <person name="Haridas S."/>
            <person name="Albert R."/>
            <person name="Binder M."/>
            <person name="Bloem J."/>
            <person name="Labutti K."/>
            <person name="Salamov A."/>
            <person name="Andreopoulos B."/>
            <person name="Baker S."/>
            <person name="Barry K."/>
            <person name="Bills G."/>
            <person name="Bluhm B."/>
            <person name="Cannon C."/>
            <person name="Castanera R."/>
            <person name="Culley D."/>
            <person name="Daum C."/>
            <person name="Ezra D."/>
            <person name="Gonzalez J."/>
            <person name="Henrissat B."/>
            <person name="Kuo A."/>
            <person name="Liang C."/>
            <person name="Lipzen A."/>
            <person name="Lutzoni F."/>
            <person name="Magnuson J."/>
            <person name="Mondo S."/>
            <person name="Nolan M."/>
            <person name="Ohm R."/>
            <person name="Pangilinan J."/>
            <person name="Park H.-J."/>
            <person name="Ramirez L."/>
            <person name="Alfaro M."/>
            <person name="Sun H."/>
            <person name="Tritt A."/>
            <person name="Yoshinaga Y."/>
            <person name="Zwiers L.-H."/>
            <person name="Turgeon B."/>
            <person name="Goodwin S."/>
            <person name="Spatafora J."/>
            <person name="Crous P."/>
            <person name="Grigoriev I."/>
        </authorList>
    </citation>
    <scope>NUCLEOTIDE SEQUENCE</scope>
    <source>
        <strain evidence="7">CBS 121167</strain>
    </source>
</reference>
<evidence type="ECO:0000256" key="2">
    <source>
        <dbReference type="ARBA" id="ARBA00022448"/>
    </source>
</evidence>
<evidence type="ECO:0000313" key="7">
    <source>
        <dbReference type="EMBL" id="KAF2136443.1"/>
    </source>
</evidence>
<feature type="transmembrane region" description="Helical" evidence="6">
    <location>
        <begin position="327"/>
        <end position="347"/>
    </location>
</feature>
<keyword evidence="8" id="KW-1185">Reference proteome</keyword>
<dbReference type="GO" id="GO:0022857">
    <property type="term" value="F:transmembrane transporter activity"/>
    <property type="evidence" value="ECO:0007669"/>
    <property type="project" value="InterPro"/>
</dbReference>
<gene>
    <name evidence="7" type="ORF">K452DRAFT_302769</name>
</gene>
<feature type="transmembrane region" description="Helical" evidence="6">
    <location>
        <begin position="134"/>
        <end position="153"/>
    </location>
</feature>
<keyword evidence="5 6" id="KW-0472">Membrane</keyword>
<dbReference type="SUPFAM" id="SSF103473">
    <property type="entry name" value="MFS general substrate transporter"/>
    <property type="match status" value="1"/>
</dbReference>
<evidence type="ECO:0000256" key="1">
    <source>
        <dbReference type="ARBA" id="ARBA00004141"/>
    </source>
</evidence>
<feature type="transmembrane region" description="Helical" evidence="6">
    <location>
        <begin position="391"/>
        <end position="411"/>
    </location>
</feature>
<accession>A0A6A6AZ24</accession>
<dbReference type="InterPro" id="IPR036259">
    <property type="entry name" value="MFS_trans_sf"/>
</dbReference>
<dbReference type="RefSeq" id="XP_033392161.1">
    <property type="nucleotide sequence ID" value="XM_033542636.1"/>
</dbReference>
<dbReference type="EMBL" id="ML995521">
    <property type="protein sequence ID" value="KAF2136443.1"/>
    <property type="molecule type" value="Genomic_DNA"/>
</dbReference>
<dbReference type="InterPro" id="IPR011701">
    <property type="entry name" value="MFS"/>
</dbReference>
<sequence>MSDIENKSLEDVSKLDLRTVEVSDAEQRWIRRQFDFRVLPIVCILYTLSYLDRGNIGNVKTAGADTDLGLSSSQWAWVLNAFYIVYVLCEWTQLLWKTLPAHIFVTCLSALWGAAAMCSGAVDSMAGLIACRCFLGMFEAAFGAGAPYYLSFFYQRRELGMRVSLLLAMSPLANCFASALAYGIMHINASIASWRLLFIIEGAPNILFAPVVFFFLPDAPDKAKFLSEAEQTHALERLHTIDRTEKSKLQWSQIFAGLTDYQSYVHTLIHFCCNYSFAALSNFLPTLVKDMGYSSVDSQGLTAPAYLTSFLLCLVAAYVSDKYEKRGYVVAGSATVGFIGYLLLVLIRDEDKTGPRYAGIFLASCGVFPALCINMTWLLNNQGSDSKRGAGLAVLAVLGQCSSFLSSTMFPESDGPFYFNGCVLGCAFTALIVVLAGGLHFKLEYENRKRDRLYGKVEKDVCVDVTQAGDKSHQFRYVT</sequence>
<evidence type="ECO:0000256" key="3">
    <source>
        <dbReference type="ARBA" id="ARBA00022692"/>
    </source>
</evidence>
<feature type="transmembrane region" description="Helical" evidence="6">
    <location>
        <begin position="303"/>
        <end position="320"/>
    </location>
</feature>
<dbReference type="GO" id="GO:0016020">
    <property type="term" value="C:membrane"/>
    <property type="evidence" value="ECO:0007669"/>
    <property type="project" value="UniProtKB-SubCell"/>
</dbReference>
<feature type="transmembrane region" description="Helical" evidence="6">
    <location>
        <begin position="165"/>
        <end position="184"/>
    </location>
</feature>
<dbReference type="FunFam" id="1.20.1250.20:FF:000013">
    <property type="entry name" value="MFS general substrate transporter"/>
    <property type="match status" value="1"/>
</dbReference>
<evidence type="ECO:0008006" key="9">
    <source>
        <dbReference type="Google" id="ProtNLM"/>
    </source>
</evidence>
<protein>
    <recommendedName>
        <fullName evidence="9">Major facilitator superfamily (MFS) profile domain-containing protein</fullName>
    </recommendedName>
</protein>
<keyword evidence="2" id="KW-0813">Transport</keyword>
<evidence type="ECO:0000256" key="6">
    <source>
        <dbReference type="SAM" id="Phobius"/>
    </source>
</evidence>
<dbReference type="FunFam" id="1.20.1250.20:FF:000018">
    <property type="entry name" value="MFS transporter permease"/>
    <property type="match status" value="1"/>
</dbReference>
<keyword evidence="4 6" id="KW-1133">Transmembrane helix</keyword>
<feature type="transmembrane region" description="Helical" evidence="6">
    <location>
        <begin position="359"/>
        <end position="379"/>
    </location>
</feature>
<feature type="transmembrane region" description="Helical" evidence="6">
    <location>
        <begin position="196"/>
        <end position="216"/>
    </location>
</feature>
<dbReference type="GeneID" id="54300133"/>
<dbReference type="OrthoDB" id="2985014at2759"/>
<feature type="transmembrane region" description="Helical" evidence="6">
    <location>
        <begin position="103"/>
        <end position="122"/>
    </location>
</feature>
<dbReference type="PANTHER" id="PTHR43791">
    <property type="entry name" value="PERMEASE-RELATED"/>
    <property type="match status" value="1"/>
</dbReference>
<organism evidence="7 8">
    <name type="scientific">Aplosporella prunicola CBS 121167</name>
    <dbReference type="NCBI Taxonomy" id="1176127"/>
    <lineage>
        <taxon>Eukaryota</taxon>
        <taxon>Fungi</taxon>
        <taxon>Dikarya</taxon>
        <taxon>Ascomycota</taxon>
        <taxon>Pezizomycotina</taxon>
        <taxon>Dothideomycetes</taxon>
        <taxon>Dothideomycetes incertae sedis</taxon>
        <taxon>Botryosphaeriales</taxon>
        <taxon>Aplosporellaceae</taxon>
        <taxon>Aplosporella</taxon>
    </lineage>
</organism>
<comment type="subcellular location">
    <subcellularLocation>
        <location evidence="1">Membrane</location>
        <topology evidence="1">Multi-pass membrane protein</topology>
    </subcellularLocation>
</comment>
<feature type="transmembrane region" description="Helical" evidence="6">
    <location>
        <begin position="75"/>
        <end position="96"/>
    </location>
</feature>
<name>A0A6A6AZ24_9PEZI</name>
<dbReference type="Proteomes" id="UP000799438">
    <property type="component" value="Unassembled WGS sequence"/>
</dbReference>
<dbReference type="Pfam" id="PF07690">
    <property type="entry name" value="MFS_1"/>
    <property type="match status" value="1"/>
</dbReference>
<evidence type="ECO:0000256" key="5">
    <source>
        <dbReference type="ARBA" id="ARBA00023136"/>
    </source>
</evidence>
<evidence type="ECO:0000256" key="4">
    <source>
        <dbReference type="ARBA" id="ARBA00022989"/>
    </source>
</evidence>
<dbReference type="Gene3D" id="1.20.1250.20">
    <property type="entry name" value="MFS general substrate transporter like domains"/>
    <property type="match status" value="2"/>
</dbReference>
<feature type="transmembrane region" description="Helical" evidence="6">
    <location>
        <begin position="417"/>
        <end position="441"/>
    </location>
</feature>
<proteinExistence type="predicted"/>
<evidence type="ECO:0000313" key="8">
    <source>
        <dbReference type="Proteomes" id="UP000799438"/>
    </source>
</evidence>
<dbReference type="PANTHER" id="PTHR43791:SF75">
    <property type="entry name" value="TRANSPORTER, PUTATIVE (AFU_ORTHOLOGUE AFUA_2G00110)-RELATED"/>
    <property type="match status" value="1"/>
</dbReference>